<evidence type="ECO:0000256" key="6">
    <source>
        <dbReference type="ARBA" id="ARBA00022692"/>
    </source>
</evidence>
<feature type="region of interest" description="Disordered" evidence="11">
    <location>
        <begin position="1"/>
        <end position="22"/>
    </location>
</feature>
<feature type="transmembrane region" description="Helical" evidence="12">
    <location>
        <begin position="201"/>
        <end position="227"/>
    </location>
</feature>
<evidence type="ECO:0000256" key="8">
    <source>
        <dbReference type="ARBA" id="ARBA00022989"/>
    </source>
</evidence>
<dbReference type="Pfam" id="PF05208">
    <property type="entry name" value="ALG3"/>
    <property type="match status" value="1"/>
</dbReference>
<dbReference type="STRING" id="2015173.A0A026WDS4"/>
<gene>
    <name evidence="14" type="ORF">DMN91_000212</name>
    <name evidence="13" type="ORF">X777_06057</name>
</gene>
<keyword evidence="8 12" id="KW-1133">Transmembrane helix</keyword>
<evidence type="ECO:0000256" key="2">
    <source>
        <dbReference type="ARBA" id="ARBA00004922"/>
    </source>
</evidence>
<dbReference type="GO" id="GO:0005789">
    <property type="term" value="C:endoplasmic reticulum membrane"/>
    <property type="evidence" value="ECO:0007669"/>
    <property type="project" value="UniProtKB-SubCell"/>
</dbReference>
<feature type="transmembrane region" description="Helical" evidence="12">
    <location>
        <begin position="339"/>
        <end position="360"/>
    </location>
</feature>
<evidence type="ECO:0000256" key="1">
    <source>
        <dbReference type="ARBA" id="ARBA00004477"/>
    </source>
</evidence>
<reference evidence="13 15" key="1">
    <citation type="journal article" date="2014" name="Curr. Biol.">
        <title>The genome of the clonal raider ant Cerapachys biroi.</title>
        <authorList>
            <person name="Oxley P.R."/>
            <person name="Ji L."/>
            <person name="Fetter-Pruneda I."/>
            <person name="McKenzie S.K."/>
            <person name="Li C."/>
            <person name="Hu H."/>
            <person name="Zhang G."/>
            <person name="Kronauer D.J."/>
        </authorList>
    </citation>
    <scope>NUCLEOTIDE SEQUENCE [LARGE SCALE GENOMIC DNA]</scope>
</reference>
<feature type="transmembrane region" description="Helical" evidence="12">
    <location>
        <begin position="408"/>
        <end position="426"/>
    </location>
</feature>
<dbReference type="AlphaFoldDB" id="A0A026WDS4"/>
<reference evidence="14 16" key="2">
    <citation type="journal article" date="2018" name="Genome Res.">
        <title>The genomic architecture and molecular evolution of ant odorant receptors.</title>
        <authorList>
            <person name="McKenzie S.K."/>
            <person name="Kronauer D.J.C."/>
        </authorList>
    </citation>
    <scope>NUCLEOTIDE SEQUENCE [LARGE SCALE GENOMIC DNA]</scope>
    <source>
        <strain evidence="14">Clonal line C1</strain>
    </source>
</reference>
<comment type="subcellular location">
    <subcellularLocation>
        <location evidence="1">Endoplasmic reticulum membrane</location>
        <topology evidence="1">Multi-pass membrane protein</topology>
    </subcellularLocation>
</comment>
<dbReference type="PANTHER" id="PTHR12646">
    <property type="entry name" value="NOT56 - RELATED"/>
    <property type="match status" value="1"/>
</dbReference>
<evidence type="ECO:0000256" key="9">
    <source>
        <dbReference type="ARBA" id="ARBA00023136"/>
    </source>
</evidence>
<reference evidence="14" key="3">
    <citation type="submission" date="2018-07" db="EMBL/GenBank/DDBJ databases">
        <authorList>
            <person name="Mckenzie S.K."/>
            <person name="Kronauer D.J.C."/>
        </authorList>
    </citation>
    <scope>NUCLEOTIDE SEQUENCE</scope>
    <source>
        <strain evidence="14">Clonal line C1</strain>
    </source>
</reference>
<sequence length="436" mass="50337">MAPRREARSNLNPGKSSKKTNKNWIGNHLQWQRIASLLTDPKKLSLTAKLFVVLEIALNVLIIERVPYTEIDWRAYMQEVEGFLNGTLDYSKLRGDTGPLVYPAGFVYIFSGLYYITSHGTSVRVAQYLFAALYVVTLMLVFRIYARTKKVPPYVLILMCCTSYRIHSIFVLRLFNDPVAMALLFASVNAFLDSRWCLGSILYSLAVSVKMNILLFAPALLIAYICALGTFKTLLHLSICALVQIILGSPFLLDNPLAYVKGAFNLGRIFEFKWTVNWRFLSQETFSHPYFHVLLLVLHVLTLFYCAPSWITYMKSYVKLKRVERDLKPQLRKKEKIDMCITSQLFIYPLFVANFIGIMFSRSLHYQFYIWYYHTLPYIAWCTDYKTVFKLTVLGVIELCWNTYPSTVYSSAALHICHIVLLHGILKNRSDSAKEK</sequence>
<organism evidence="13 15">
    <name type="scientific">Ooceraea biroi</name>
    <name type="common">Clonal raider ant</name>
    <name type="synonym">Cerapachys biroi</name>
    <dbReference type="NCBI Taxonomy" id="2015173"/>
    <lineage>
        <taxon>Eukaryota</taxon>
        <taxon>Metazoa</taxon>
        <taxon>Ecdysozoa</taxon>
        <taxon>Arthropoda</taxon>
        <taxon>Hexapoda</taxon>
        <taxon>Insecta</taxon>
        <taxon>Pterygota</taxon>
        <taxon>Neoptera</taxon>
        <taxon>Endopterygota</taxon>
        <taxon>Hymenoptera</taxon>
        <taxon>Apocrita</taxon>
        <taxon>Aculeata</taxon>
        <taxon>Formicoidea</taxon>
        <taxon>Formicidae</taxon>
        <taxon>Dorylinae</taxon>
        <taxon>Ooceraea</taxon>
    </lineage>
</organism>
<dbReference type="PANTHER" id="PTHR12646:SF0">
    <property type="entry name" value="DOL-P-MAN:MAN(5)GLCNAC(2)-PP-DOL ALPHA-1,3-MANNOSYLTRANSFERASE"/>
    <property type="match status" value="1"/>
</dbReference>
<comment type="pathway">
    <text evidence="2">Protein modification; protein glycosylation.</text>
</comment>
<name>A0A026WDS4_OOCBI</name>
<dbReference type="GO" id="GO:0052925">
    <property type="term" value="F:dol-P-Man:Man(5)GlcNAc(2)-PP-Dol alpha-1,3-mannosyltransferase activity"/>
    <property type="evidence" value="ECO:0007669"/>
    <property type="project" value="UniProtKB-EC"/>
</dbReference>
<evidence type="ECO:0000256" key="12">
    <source>
        <dbReference type="SAM" id="Phobius"/>
    </source>
</evidence>
<evidence type="ECO:0000313" key="14">
    <source>
        <dbReference type="EMBL" id="RLU26418.1"/>
    </source>
</evidence>
<feature type="transmembrane region" description="Helical" evidence="12">
    <location>
        <begin position="153"/>
        <end position="175"/>
    </location>
</feature>
<evidence type="ECO:0000256" key="7">
    <source>
        <dbReference type="ARBA" id="ARBA00022824"/>
    </source>
</evidence>
<evidence type="ECO:0000256" key="10">
    <source>
        <dbReference type="ARBA" id="ARBA00049506"/>
    </source>
</evidence>
<feature type="transmembrane region" description="Helical" evidence="12">
    <location>
        <begin position="234"/>
        <end position="253"/>
    </location>
</feature>
<dbReference type="EMBL" id="QOIP01000001">
    <property type="protein sequence ID" value="RLU26418.1"/>
    <property type="molecule type" value="Genomic_DNA"/>
</dbReference>
<evidence type="ECO:0000313" key="15">
    <source>
        <dbReference type="Proteomes" id="UP000053097"/>
    </source>
</evidence>
<dbReference type="OMA" id="PERYGIH"/>
<dbReference type="Proteomes" id="UP000279307">
    <property type="component" value="Chromosome 1"/>
</dbReference>
<keyword evidence="9 12" id="KW-0472">Membrane</keyword>
<evidence type="ECO:0000256" key="3">
    <source>
        <dbReference type="ARBA" id="ARBA00011964"/>
    </source>
</evidence>
<evidence type="ECO:0000313" key="16">
    <source>
        <dbReference type="Proteomes" id="UP000279307"/>
    </source>
</evidence>
<keyword evidence="7" id="KW-0256">Endoplasmic reticulum</keyword>
<evidence type="ECO:0000256" key="4">
    <source>
        <dbReference type="ARBA" id="ARBA00022676"/>
    </source>
</evidence>
<feature type="transmembrane region" description="Helical" evidence="12">
    <location>
        <begin position="100"/>
        <end position="116"/>
    </location>
</feature>
<evidence type="ECO:0000256" key="11">
    <source>
        <dbReference type="SAM" id="MobiDB-lite"/>
    </source>
</evidence>
<dbReference type="OrthoDB" id="20028at2759"/>
<evidence type="ECO:0000313" key="13">
    <source>
        <dbReference type="EMBL" id="EZA54207.1"/>
    </source>
</evidence>
<keyword evidence="5" id="KW-0808">Transferase</keyword>
<keyword evidence="6 12" id="KW-0812">Transmembrane</keyword>
<evidence type="ECO:0000256" key="5">
    <source>
        <dbReference type="ARBA" id="ARBA00022679"/>
    </source>
</evidence>
<protein>
    <recommendedName>
        <fullName evidence="3">dolichyl-P-Man:Man5GlcNAc2-PP-dolichol alpha-1,3-mannosyltransferase</fullName>
        <ecNumber evidence="3">2.4.1.258</ecNumber>
    </recommendedName>
</protein>
<comment type="catalytic activity">
    <reaction evidence="10">
        <text>an alpha-D-Man-(1-&gt;2)-alpha-D-Man-(1-&gt;2)-alpha-D-Man-(1-&gt;3)-[alpha-D-Man-(1-&gt;6)]-beta-D-Man-(1-&gt;4)-beta-D-GlcNAc-(1-&gt;4)-alpha-D-GlcNAc-diphospho-di-trans,poly-cis-dolichol + a di-trans,poly-cis-dolichyl beta-D-mannosyl phosphate = an alpha-D-Man-(1-&gt;2)-alpha-D-Man-(1-&gt;2)-alpha-D-Man-(1-&gt;3)-[alpha-D-Man-(1-&gt;3)-alpha-D-Man-(1-&gt;6)]-beta-D-Man-(1-&gt;4)-beta-D-GlcNAc-(1-&gt;4)-alpha-D-GlcNAc-diphospho-di-trans,poly-cis-dolichol + a di-trans,poly-cis-dolichyl phosphate + H(+)</text>
        <dbReference type="Rhea" id="RHEA:29527"/>
        <dbReference type="Rhea" id="RHEA-COMP:19498"/>
        <dbReference type="Rhea" id="RHEA-COMP:19501"/>
        <dbReference type="Rhea" id="RHEA-COMP:19516"/>
        <dbReference type="Rhea" id="RHEA-COMP:19517"/>
        <dbReference type="ChEBI" id="CHEBI:15378"/>
        <dbReference type="ChEBI" id="CHEBI:57683"/>
        <dbReference type="ChEBI" id="CHEBI:58211"/>
        <dbReference type="ChEBI" id="CHEBI:132515"/>
        <dbReference type="ChEBI" id="CHEBI:132516"/>
        <dbReference type="EC" id="2.4.1.258"/>
    </reaction>
    <physiologicalReaction direction="left-to-right" evidence="10">
        <dbReference type="Rhea" id="RHEA:29528"/>
    </physiologicalReaction>
</comment>
<keyword evidence="15" id="KW-1185">Reference proteome</keyword>
<feature type="transmembrane region" description="Helical" evidence="12">
    <location>
        <begin position="128"/>
        <end position="146"/>
    </location>
</feature>
<dbReference type="InterPro" id="IPR007873">
    <property type="entry name" value="Glycosyltransferase_ALG3"/>
</dbReference>
<dbReference type="EMBL" id="KK107260">
    <property type="protein sequence ID" value="EZA54207.1"/>
    <property type="molecule type" value="Genomic_DNA"/>
</dbReference>
<proteinExistence type="predicted"/>
<accession>A0A026WDS4</accession>
<feature type="transmembrane region" description="Helical" evidence="12">
    <location>
        <begin position="290"/>
        <end position="318"/>
    </location>
</feature>
<keyword evidence="4" id="KW-0328">Glycosyltransferase</keyword>
<dbReference type="Proteomes" id="UP000053097">
    <property type="component" value="Unassembled WGS sequence"/>
</dbReference>
<dbReference type="EC" id="2.4.1.258" evidence="3"/>